<evidence type="ECO:0000313" key="9">
    <source>
        <dbReference type="EMBL" id="KAF3836966.1"/>
    </source>
</evidence>
<dbReference type="InterPro" id="IPR011992">
    <property type="entry name" value="EF-hand-dom_pair"/>
</dbReference>
<dbReference type="EMBL" id="JAAKFY010000023">
    <property type="protein sequence ID" value="KAF3836966.1"/>
    <property type="molecule type" value="Genomic_DNA"/>
</dbReference>
<dbReference type="Proteomes" id="UP000518266">
    <property type="component" value="Unassembled WGS sequence"/>
</dbReference>
<evidence type="ECO:0000256" key="2">
    <source>
        <dbReference type="ARBA" id="ARBA00004496"/>
    </source>
</evidence>
<comment type="subcellular location">
    <subcellularLocation>
        <location evidence="2">Cytoplasm</location>
    </subcellularLocation>
    <subcellularLocation>
        <location evidence="1">Endomembrane system</location>
    </subcellularLocation>
</comment>
<evidence type="ECO:0000313" key="10">
    <source>
        <dbReference type="Proteomes" id="UP000518266"/>
    </source>
</evidence>
<feature type="region of interest" description="Disordered" evidence="8">
    <location>
        <begin position="68"/>
        <end position="157"/>
    </location>
</feature>
<reference evidence="9 10" key="1">
    <citation type="submission" date="2020-03" db="EMBL/GenBank/DDBJ databases">
        <title>Dissostichus mawsoni Genome sequencing and assembly.</title>
        <authorList>
            <person name="Park H."/>
        </authorList>
    </citation>
    <scope>NUCLEOTIDE SEQUENCE [LARGE SCALE GENOMIC DNA]</scope>
    <source>
        <strain evidence="9">DM0001</strain>
        <tissue evidence="9">Muscle</tissue>
    </source>
</reference>
<evidence type="ECO:0000256" key="6">
    <source>
        <dbReference type="ARBA" id="ARBA00022837"/>
    </source>
</evidence>
<protein>
    <submittedName>
        <fullName evidence="9">Uncharacterized protein</fullName>
    </submittedName>
</protein>
<keyword evidence="5" id="KW-0677">Repeat</keyword>
<dbReference type="OrthoDB" id="424753at2759"/>
<keyword evidence="3" id="KW-0963">Cytoplasm</keyword>
<keyword evidence="6" id="KW-0106">Calcium</keyword>
<name>A0A7J5XIP6_DISMA</name>
<feature type="compositionally biased region" description="Basic and acidic residues" evidence="8">
    <location>
        <begin position="138"/>
        <end position="157"/>
    </location>
</feature>
<feature type="compositionally biased region" description="Basic and acidic residues" evidence="8">
    <location>
        <begin position="97"/>
        <end position="109"/>
    </location>
</feature>
<organism evidence="9 10">
    <name type="scientific">Dissostichus mawsoni</name>
    <name type="common">Antarctic cod</name>
    <dbReference type="NCBI Taxonomy" id="36200"/>
    <lineage>
        <taxon>Eukaryota</taxon>
        <taxon>Metazoa</taxon>
        <taxon>Chordata</taxon>
        <taxon>Craniata</taxon>
        <taxon>Vertebrata</taxon>
        <taxon>Euteleostomi</taxon>
        <taxon>Actinopterygii</taxon>
        <taxon>Neopterygii</taxon>
        <taxon>Teleostei</taxon>
        <taxon>Neoteleostei</taxon>
        <taxon>Acanthomorphata</taxon>
        <taxon>Eupercaria</taxon>
        <taxon>Perciformes</taxon>
        <taxon>Notothenioidei</taxon>
        <taxon>Nototheniidae</taxon>
        <taxon>Dissostichus</taxon>
    </lineage>
</organism>
<evidence type="ECO:0000256" key="5">
    <source>
        <dbReference type="ARBA" id="ARBA00022737"/>
    </source>
</evidence>
<keyword evidence="10" id="KW-1185">Reference proteome</keyword>
<feature type="compositionally biased region" description="Basic and acidic residues" evidence="8">
    <location>
        <begin position="121"/>
        <end position="131"/>
    </location>
</feature>
<evidence type="ECO:0000256" key="4">
    <source>
        <dbReference type="ARBA" id="ARBA00022723"/>
    </source>
</evidence>
<keyword evidence="4" id="KW-0479">Metal-binding</keyword>
<gene>
    <name evidence="9" type="ORF">F7725_004430</name>
</gene>
<feature type="compositionally biased region" description="Low complexity" evidence="8">
    <location>
        <begin position="71"/>
        <end position="86"/>
    </location>
</feature>
<dbReference type="GO" id="GO:0012505">
    <property type="term" value="C:endomembrane system"/>
    <property type="evidence" value="ECO:0007669"/>
    <property type="project" value="UniProtKB-SubCell"/>
</dbReference>
<dbReference type="SUPFAM" id="SSF47473">
    <property type="entry name" value="EF-hand"/>
    <property type="match status" value="1"/>
</dbReference>
<evidence type="ECO:0000256" key="1">
    <source>
        <dbReference type="ARBA" id="ARBA00004308"/>
    </source>
</evidence>
<accession>A0A7J5XIP6</accession>
<evidence type="ECO:0000256" key="8">
    <source>
        <dbReference type="SAM" id="MobiDB-lite"/>
    </source>
</evidence>
<proteinExistence type="predicted"/>
<dbReference type="PANTHER" id="PTHR46735:SF3">
    <property type="entry name" value="CALPAIN SMALL SUBUNIT 1-RELATED"/>
    <property type="match status" value="1"/>
</dbReference>
<dbReference type="AlphaFoldDB" id="A0A7J5XIP6"/>
<dbReference type="GO" id="GO:0046872">
    <property type="term" value="F:metal ion binding"/>
    <property type="evidence" value="ECO:0007669"/>
    <property type="project" value="UniProtKB-KW"/>
</dbReference>
<evidence type="ECO:0000256" key="7">
    <source>
        <dbReference type="ARBA" id="ARBA00023136"/>
    </source>
</evidence>
<comment type="caution">
    <text evidence="9">The sequence shown here is derived from an EMBL/GenBank/DDBJ whole genome shotgun (WGS) entry which is preliminary data.</text>
</comment>
<sequence length="157" mass="18067">MRLQKDDTGKLGLVEFKILWTKIEKYLVSFLLNNPLHQILVARYSEPDLTIDFDNFVGCLVRLETMFTGSGPRAAAPGRTGPAGVRETGRTPGRCCGPERRRDPEDRNQNPDQDQEEDQEERPGAERRRDPEEDQDPEEKLRCRSDRIRQRGGTETR</sequence>
<dbReference type="Gene3D" id="1.10.238.10">
    <property type="entry name" value="EF-hand"/>
    <property type="match status" value="1"/>
</dbReference>
<keyword evidence="7" id="KW-0472">Membrane</keyword>
<dbReference type="PANTHER" id="PTHR46735">
    <property type="entry name" value="CALPAIN, SMALL SUBUNIT 1 A-RELATED"/>
    <property type="match status" value="1"/>
</dbReference>
<dbReference type="GO" id="GO:0110158">
    <property type="term" value="C:calpain complex"/>
    <property type="evidence" value="ECO:0007669"/>
    <property type="project" value="TreeGrafter"/>
</dbReference>
<evidence type="ECO:0000256" key="3">
    <source>
        <dbReference type="ARBA" id="ARBA00022490"/>
    </source>
</evidence>